<dbReference type="SMART" id="SM00345">
    <property type="entry name" value="HTH_GNTR"/>
    <property type="match status" value="1"/>
</dbReference>
<organism evidence="7 8">
    <name type="scientific">Sediminihabitans luteus</name>
    <dbReference type="NCBI Taxonomy" id="1138585"/>
    <lineage>
        <taxon>Bacteria</taxon>
        <taxon>Bacillati</taxon>
        <taxon>Actinomycetota</taxon>
        <taxon>Actinomycetes</taxon>
        <taxon>Micrococcales</taxon>
        <taxon>Cellulomonadaceae</taxon>
        <taxon>Sediminihabitans</taxon>
    </lineage>
</organism>
<sequence length="500" mass="52306">MRPTEHAPTTGATPVRTPLTVDRHLSAPATVRRLGALATRGPAYRALADALRSAVLSGAIAPHTRLPSERDLAAALGVSRTTTTAAYQELRAHGLARAHTGVGTVTVLPQDEQARRSVTGGDTPWERSGPGPDVISLRQAALSAPPTLHAAVLRAVDRLPAYLAGPGYHPLGIEPLRAVIAERYARRGTPTSPDQILVTSGAQHAVATLLGTLVRPGDRVVVQSPTYVHALDAARAAGARLVGLPVGRPGAPAPEHPPFDVDLLASTLRGATPRVTYLIPDHHNPTGYSLTDDEREQVRALARRHQSMVVGDETVTDLTLDGAPPSSFAGPGTASSVVTVGSASKVLWGGLRVGWVRGPSDLVARLSRYREAVDVTTSVLDQLVVADLLGRADEVLAERLPRVREQRDVLVDGLRAAVPGWTVPRPAGGLALWIGLGAPLAHAFAARAAAEGVLVNPGPALTPDGSGTGFVRATYAQDAETLTRAVPRLARAWAATAPER</sequence>
<dbReference type="GO" id="GO:0003677">
    <property type="term" value="F:DNA binding"/>
    <property type="evidence" value="ECO:0007669"/>
    <property type="project" value="UniProtKB-KW"/>
</dbReference>
<gene>
    <name evidence="7" type="ORF">CLV28_1516</name>
</gene>
<dbReference type="InterPro" id="IPR000524">
    <property type="entry name" value="Tscrpt_reg_HTH_GntR"/>
</dbReference>
<keyword evidence="2" id="KW-0663">Pyridoxal phosphate</keyword>
<dbReference type="EMBL" id="PGFE01000002">
    <property type="protein sequence ID" value="PJJ74027.1"/>
    <property type="molecule type" value="Genomic_DNA"/>
</dbReference>
<dbReference type="RefSeq" id="WP_239073090.1">
    <property type="nucleotide sequence ID" value="NZ_BOOX01000002.1"/>
</dbReference>
<dbReference type="CDD" id="cd07377">
    <property type="entry name" value="WHTH_GntR"/>
    <property type="match status" value="1"/>
</dbReference>
<dbReference type="CDD" id="cd00609">
    <property type="entry name" value="AAT_like"/>
    <property type="match status" value="1"/>
</dbReference>
<dbReference type="InterPro" id="IPR051446">
    <property type="entry name" value="HTH_trans_reg/aminotransferase"/>
</dbReference>
<evidence type="ECO:0000256" key="2">
    <source>
        <dbReference type="ARBA" id="ARBA00022898"/>
    </source>
</evidence>
<dbReference type="GO" id="GO:0030170">
    <property type="term" value="F:pyridoxal phosphate binding"/>
    <property type="evidence" value="ECO:0007669"/>
    <property type="project" value="InterPro"/>
</dbReference>
<dbReference type="Gene3D" id="1.10.10.10">
    <property type="entry name" value="Winged helix-like DNA-binding domain superfamily/Winged helix DNA-binding domain"/>
    <property type="match status" value="1"/>
</dbReference>
<keyword evidence="3" id="KW-0805">Transcription regulation</keyword>
<dbReference type="InterPro" id="IPR004839">
    <property type="entry name" value="Aminotransferase_I/II_large"/>
</dbReference>
<reference evidence="7 8" key="1">
    <citation type="submission" date="2017-11" db="EMBL/GenBank/DDBJ databases">
        <title>Genomic Encyclopedia of Archaeal and Bacterial Type Strains, Phase II (KMG-II): From Individual Species to Whole Genera.</title>
        <authorList>
            <person name="Goeker M."/>
        </authorList>
    </citation>
    <scope>NUCLEOTIDE SEQUENCE [LARGE SCALE GENOMIC DNA]</scope>
    <source>
        <strain evidence="7 8">DSM 25478</strain>
    </source>
</reference>
<accession>A0A2M9CQ61</accession>
<dbReference type="GO" id="GO:0003700">
    <property type="term" value="F:DNA-binding transcription factor activity"/>
    <property type="evidence" value="ECO:0007669"/>
    <property type="project" value="InterPro"/>
</dbReference>
<keyword evidence="8" id="KW-1185">Reference proteome</keyword>
<evidence type="ECO:0000256" key="3">
    <source>
        <dbReference type="ARBA" id="ARBA00023015"/>
    </source>
</evidence>
<evidence type="ECO:0000259" key="6">
    <source>
        <dbReference type="PROSITE" id="PS50949"/>
    </source>
</evidence>
<dbReference type="InterPro" id="IPR015424">
    <property type="entry name" value="PyrdxlP-dep_Trfase"/>
</dbReference>
<evidence type="ECO:0000256" key="5">
    <source>
        <dbReference type="ARBA" id="ARBA00023163"/>
    </source>
</evidence>
<dbReference type="SUPFAM" id="SSF53383">
    <property type="entry name" value="PLP-dependent transferases"/>
    <property type="match status" value="1"/>
</dbReference>
<keyword evidence="4" id="KW-0238">DNA-binding</keyword>
<dbReference type="PRINTS" id="PR00035">
    <property type="entry name" value="HTHGNTR"/>
</dbReference>
<dbReference type="InterPro" id="IPR015421">
    <property type="entry name" value="PyrdxlP-dep_Trfase_major"/>
</dbReference>
<keyword evidence="5" id="KW-0804">Transcription</keyword>
<dbReference type="InterPro" id="IPR036390">
    <property type="entry name" value="WH_DNA-bd_sf"/>
</dbReference>
<dbReference type="PANTHER" id="PTHR46577">
    <property type="entry name" value="HTH-TYPE TRANSCRIPTIONAL REGULATORY PROTEIN GABR"/>
    <property type="match status" value="1"/>
</dbReference>
<dbReference type="PROSITE" id="PS50949">
    <property type="entry name" value="HTH_GNTR"/>
    <property type="match status" value="1"/>
</dbReference>
<proteinExistence type="inferred from homology"/>
<evidence type="ECO:0000256" key="4">
    <source>
        <dbReference type="ARBA" id="ARBA00023125"/>
    </source>
</evidence>
<dbReference type="Gene3D" id="3.40.640.10">
    <property type="entry name" value="Type I PLP-dependent aspartate aminotransferase-like (Major domain)"/>
    <property type="match status" value="1"/>
</dbReference>
<dbReference type="Proteomes" id="UP000231693">
    <property type="component" value="Unassembled WGS sequence"/>
</dbReference>
<protein>
    <submittedName>
        <fullName evidence="7">GntR family transcriptional regulator</fullName>
    </submittedName>
</protein>
<evidence type="ECO:0000313" key="8">
    <source>
        <dbReference type="Proteomes" id="UP000231693"/>
    </source>
</evidence>
<name>A0A2M9CQ61_9CELL</name>
<evidence type="ECO:0000256" key="1">
    <source>
        <dbReference type="ARBA" id="ARBA00005384"/>
    </source>
</evidence>
<dbReference type="PANTHER" id="PTHR46577:SF1">
    <property type="entry name" value="HTH-TYPE TRANSCRIPTIONAL REGULATORY PROTEIN GABR"/>
    <property type="match status" value="1"/>
</dbReference>
<evidence type="ECO:0000313" key="7">
    <source>
        <dbReference type="EMBL" id="PJJ74027.1"/>
    </source>
</evidence>
<dbReference type="Pfam" id="PF00155">
    <property type="entry name" value="Aminotran_1_2"/>
    <property type="match status" value="1"/>
</dbReference>
<feature type="domain" description="HTH gntR-type" evidence="6">
    <location>
        <begin position="41"/>
        <end position="109"/>
    </location>
</feature>
<comment type="caution">
    <text evidence="7">The sequence shown here is derived from an EMBL/GenBank/DDBJ whole genome shotgun (WGS) entry which is preliminary data.</text>
</comment>
<comment type="similarity">
    <text evidence="1">In the C-terminal section; belongs to the class-I pyridoxal-phosphate-dependent aminotransferase family.</text>
</comment>
<dbReference type="Pfam" id="PF00392">
    <property type="entry name" value="GntR"/>
    <property type="match status" value="1"/>
</dbReference>
<dbReference type="SUPFAM" id="SSF46785">
    <property type="entry name" value="Winged helix' DNA-binding domain"/>
    <property type="match status" value="1"/>
</dbReference>
<dbReference type="AlphaFoldDB" id="A0A2M9CQ61"/>
<dbReference type="InterPro" id="IPR036388">
    <property type="entry name" value="WH-like_DNA-bd_sf"/>
</dbReference>